<keyword evidence="1" id="KW-1133">Transmembrane helix</keyword>
<evidence type="ECO:0000313" key="2">
    <source>
        <dbReference type="EMBL" id="MBK8571607.1"/>
    </source>
</evidence>
<organism evidence="2 3">
    <name type="scientific">Candidatus Geothrix odensensis</name>
    <dbReference type="NCBI Taxonomy" id="2954440"/>
    <lineage>
        <taxon>Bacteria</taxon>
        <taxon>Pseudomonadati</taxon>
        <taxon>Acidobacteriota</taxon>
        <taxon>Holophagae</taxon>
        <taxon>Holophagales</taxon>
        <taxon>Holophagaceae</taxon>
        <taxon>Geothrix</taxon>
    </lineage>
</organism>
<proteinExistence type="predicted"/>
<gene>
    <name evidence="2" type="ORF">IPN91_02975</name>
</gene>
<evidence type="ECO:0000256" key="1">
    <source>
        <dbReference type="SAM" id="Phobius"/>
    </source>
</evidence>
<dbReference type="EMBL" id="JADKCH010000001">
    <property type="protein sequence ID" value="MBK8571607.1"/>
    <property type="molecule type" value="Genomic_DNA"/>
</dbReference>
<dbReference type="AlphaFoldDB" id="A0A936F1V7"/>
<feature type="transmembrane region" description="Helical" evidence="1">
    <location>
        <begin position="89"/>
        <end position="114"/>
    </location>
</feature>
<feature type="transmembrane region" description="Helical" evidence="1">
    <location>
        <begin position="59"/>
        <end position="77"/>
    </location>
</feature>
<dbReference type="Proteomes" id="UP000709959">
    <property type="component" value="Unassembled WGS sequence"/>
</dbReference>
<name>A0A936F1V7_9BACT</name>
<accession>A0A936F1V7</accession>
<keyword evidence="1" id="KW-0812">Transmembrane</keyword>
<comment type="caution">
    <text evidence="2">The sequence shown here is derived from an EMBL/GenBank/DDBJ whole genome shotgun (WGS) entry which is preliminary data.</text>
</comment>
<sequence>MKPWLTWFSAAFLAVGIPWWTAPYNHFTLSHPLAILGCLVLVCLSAWVAGWTPLGLGRGGLVVGGAVPCAVMVRVLVDVVKEPTSHNLWPFEVVLAGLFGFGLAYAAGLMGLLCRRMLKEG</sequence>
<feature type="transmembrane region" description="Helical" evidence="1">
    <location>
        <begin position="33"/>
        <end position="52"/>
    </location>
</feature>
<reference evidence="2 3" key="1">
    <citation type="submission" date="2020-10" db="EMBL/GenBank/DDBJ databases">
        <title>Connecting structure to function with the recovery of over 1000 high-quality activated sludge metagenome-assembled genomes encoding full-length rRNA genes using long-read sequencing.</title>
        <authorList>
            <person name="Singleton C.M."/>
            <person name="Petriglieri F."/>
            <person name="Kristensen J.M."/>
            <person name="Kirkegaard R.H."/>
            <person name="Michaelsen T.Y."/>
            <person name="Andersen M.H."/>
            <person name="Karst S.M."/>
            <person name="Dueholm M.S."/>
            <person name="Nielsen P.H."/>
            <person name="Albertsen M."/>
        </authorList>
    </citation>
    <scope>NUCLEOTIDE SEQUENCE [LARGE SCALE GENOMIC DNA]</scope>
    <source>
        <strain evidence="2">OdNE_18-Q3-R46-58_MAXAC.008</strain>
    </source>
</reference>
<protein>
    <submittedName>
        <fullName evidence="2">Uncharacterized protein</fullName>
    </submittedName>
</protein>
<keyword evidence="1" id="KW-0472">Membrane</keyword>
<evidence type="ECO:0000313" key="3">
    <source>
        <dbReference type="Proteomes" id="UP000709959"/>
    </source>
</evidence>